<reference evidence="1" key="1">
    <citation type="submission" date="2019-03" db="EMBL/GenBank/DDBJ databases">
        <authorList>
            <person name="Mank J."/>
            <person name="Almeida P."/>
        </authorList>
    </citation>
    <scope>NUCLEOTIDE SEQUENCE</scope>
    <source>
        <strain evidence="1">78183</strain>
    </source>
</reference>
<dbReference type="AlphaFoldDB" id="A0A6N2MBC2"/>
<sequence length="139" mass="15756">MTCDIECAFAWNTSSLSNIQKTNTRKKWMFSTTTVVDGFSDVPRENMIPPPNQSSLQVGLSLSKKRVSKKAIKSSFLFRTKMELRACNSGSKLGKESRYSVKNYGVILFEEEEERKMVGFIYFSLRKSSEIVDGSKAMV</sequence>
<organism evidence="1">
    <name type="scientific">Salix viminalis</name>
    <name type="common">Common osier</name>
    <name type="synonym">Basket willow</name>
    <dbReference type="NCBI Taxonomy" id="40686"/>
    <lineage>
        <taxon>Eukaryota</taxon>
        <taxon>Viridiplantae</taxon>
        <taxon>Streptophyta</taxon>
        <taxon>Embryophyta</taxon>
        <taxon>Tracheophyta</taxon>
        <taxon>Spermatophyta</taxon>
        <taxon>Magnoliopsida</taxon>
        <taxon>eudicotyledons</taxon>
        <taxon>Gunneridae</taxon>
        <taxon>Pentapetalae</taxon>
        <taxon>rosids</taxon>
        <taxon>fabids</taxon>
        <taxon>Malpighiales</taxon>
        <taxon>Salicaceae</taxon>
        <taxon>Saliceae</taxon>
        <taxon>Salix</taxon>
    </lineage>
</organism>
<proteinExistence type="predicted"/>
<dbReference type="EMBL" id="CAADRP010001719">
    <property type="protein sequence ID" value="VFU50165.1"/>
    <property type="molecule type" value="Genomic_DNA"/>
</dbReference>
<gene>
    <name evidence="1" type="ORF">SVIM_LOCUS333310</name>
</gene>
<evidence type="ECO:0000313" key="1">
    <source>
        <dbReference type="EMBL" id="VFU50165.1"/>
    </source>
</evidence>
<name>A0A6N2MBC2_SALVM</name>
<accession>A0A6N2MBC2</accession>
<protein>
    <submittedName>
        <fullName evidence="1">Uncharacterized protein</fullName>
    </submittedName>
</protein>